<feature type="region of interest" description="Disordered" evidence="1">
    <location>
        <begin position="134"/>
        <end position="187"/>
    </location>
</feature>
<reference evidence="3" key="1">
    <citation type="submission" date="2018-11" db="EMBL/GenBank/DDBJ databases">
        <authorList>
            <consortium name="Pathogen Informatics"/>
        </authorList>
    </citation>
    <scope>NUCLEOTIDE SEQUENCE</scope>
</reference>
<feature type="compositionally biased region" description="Gly residues" evidence="1">
    <location>
        <begin position="177"/>
        <end position="187"/>
    </location>
</feature>
<keyword evidence="4" id="KW-1185">Reference proteome</keyword>
<evidence type="ECO:0000313" key="3">
    <source>
        <dbReference type="EMBL" id="VEL41618.1"/>
    </source>
</evidence>
<protein>
    <recommendedName>
        <fullName evidence="5">C2H2-type domain-containing protein</fullName>
    </recommendedName>
</protein>
<evidence type="ECO:0000256" key="1">
    <source>
        <dbReference type="SAM" id="MobiDB-lite"/>
    </source>
</evidence>
<organism evidence="3 4">
    <name type="scientific">Protopolystoma xenopodis</name>
    <dbReference type="NCBI Taxonomy" id="117903"/>
    <lineage>
        <taxon>Eukaryota</taxon>
        <taxon>Metazoa</taxon>
        <taxon>Spiralia</taxon>
        <taxon>Lophotrochozoa</taxon>
        <taxon>Platyhelminthes</taxon>
        <taxon>Monogenea</taxon>
        <taxon>Polyopisthocotylea</taxon>
        <taxon>Polystomatidea</taxon>
        <taxon>Polystomatidae</taxon>
        <taxon>Protopolystoma</taxon>
    </lineage>
</organism>
<dbReference type="Proteomes" id="UP000784294">
    <property type="component" value="Unassembled WGS sequence"/>
</dbReference>
<name>A0A3S5CR88_9PLAT</name>
<feature type="chain" id="PRO_5018583787" description="C2H2-type domain-containing protein" evidence="2">
    <location>
        <begin position="33"/>
        <end position="187"/>
    </location>
</feature>
<evidence type="ECO:0000313" key="4">
    <source>
        <dbReference type="Proteomes" id="UP000784294"/>
    </source>
</evidence>
<evidence type="ECO:0000256" key="2">
    <source>
        <dbReference type="SAM" id="SignalP"/>
    </source>
</evidence>
<feature type="compositionally biased region" description="Polar residues" evidence="1">
    <location>
        <begin position="139"/>
        <end position="151"/>
    </location>
</feature>
<gene>
    <name evidence="3" type="ORF">PXEA_LOCUS35058</name>
</gene>
<accession>A0A3S5CR88</accession>
<feature type="signal peptide" evidence="2">
    <location>
        <begin position="1"/>
        <end position="32"/>
    </location>
</feature>
<sequence length="187" mass="20231">MSKTESHICSPLFPHHLLLLLLLLAPLPPTSLHDQRTEQAVRPRMRCAGTDGACTLCASRCPAASSLRTHTITRSHTNGLLLIRPGGINRKDSVRVERNCGVIVISDPTRQSLLSSPLLSSLLSSHPVGLAGRPGWPNKTFSRRSLQTGPGLTTDRRTTSSNTHTHTHTNGQRVGEWAGGTGTWKKA</sequence>
<keyword evidence="2" id="KW-0732">Signal</keyword>
<proteinExistence type="predicted"/>
<dbReference type="EMBL" id="CAAALY010270166">
    <property type="protein sequence ID" value="VEL41618.1"/>
    <property type="molecule type" value="Genomic_DNA"/>
</dbReference>
<dbReference type="AlphaFoldDB" id="A0A3S5CR88"/>
<comment type="caution">
    <text evidence="3">The sequence shown here is derived from an EMBL/GenBank/DDBJ whole genome shotgun (WGS) entry which is preliminary data.</text>
</comment>
<feature type="compositionally biased region" description="Low complexity" evidence="1">
    <location>
        <begin position="159"/>
        <end position="170"/>
    </location>
</feature>
<evidence type="ECO:0008006" key="5">
    <source>
        <dbReference type="Google" id="ProtNLM"/>
    </source>
</evidence>